<gene>
    <name evidence="1" type="ORF">RPERSI_LOCUS18112</name>
</gene>
<evidence type="ECO:0000313" key="2">
    <source>
        <dbReference type="Proteomes" id="UP000789920"/>
    </source>
</evidence>
<evidence type="ECO:0000313" key="1">
    <source>
        <dbReference type="EMBL" id="CAG8784733.1"/>
    </source>
</evidence>
<feature type="non-terminal residue" evidence="1">
    <location>
        <position position="1"/>
    </location>
</feature>
<protein>
    <submittedName>
        <fullName evidence="1">15132_t:CDS:1</fullName>
    </submittedName>
</protein>
<feature type="non-terminal residue" evidence="1">
    <location>
        <position position="154"/>
    </location>
</feature>
<name>A0ACA9RB95_9GLOM</name>
<comment type="caution">
    <text evidence="1">The sequence shown here is derived from an EMBL/GenBank/DDBJ whole genome shotgun (WGS) entry which is preliminary data.</text>
</comment>
<organism evidence="1 2">
    <name type="scientific">Racocetra persica</name>
    <dbReference type="NCBI Taxonomy" id="160502"/>
    <lineage>
        <taxon>Eukaryota</taxon>
        <taxon>Fungi</taxon>
        <taxon>Fungi incertae sedis</taxon>
        <taxon>Mucoromycota</taxon>
        <taxon>Glomeromycotina</taxon>
        <taxon>Glomeromycetes</taxon>
        <taxon>Diversisporales</taxon>
        <taxon>Gigasporaceae</taxon>
        <taxon>Racocetra</taxon>
    </lineage>
</organism>
<keyword evidence="2" id="KW-1185">Reference proteome</keyword>
<accession>A0ACA9RB95</accession>
<reference evidence="1" key="1">
    <citation type="submission" date="2021-06" db="EMBL/GenBank/DDBJ databases">
        <authorList>
            <person name="Kallberg Y."/>
            <person name="Tangrot J."/>
            <person name="Rosling A."/>
        </authorList>
    </citation>
    <scope>NUCLEOTIDE SEQUENCE</scope>
    <source>
        <strain evidence="1">MA461A</strain>
    </source>
</reference>
<dbReference type="Proteomes" id="UP000789920">
    <property type="component" value="Unassembled WGS sequence"/>
</dbReference>
<dbReference type="EMBL" id="CAJVQC010047437">
    <property type="protein sequence ID" value="CAG8784733.1"/>
    <property type="molecule type" value="Genomic_DNA"/>
</dbReference>
<sequence>YVERIKGSNVTDNNIKEALSEYVINERDSILYFSQYSDIAIVVIDNVEKLHLVKNNSREGKKGTFCHLVKNRKKQQATKDFDFSISSIDKNVKTILVNDRKAILSNPLFAELNSDESASRTLKKNFMIGFIDLELLKNPNLSFTRSSDIYSLGM</sequence>
<proteinExistence type="predicted"/>